<evidence type="ECO:0000256" key="1">
    <source>
        <dbReference type="SAM" id="MobiDB-lite"/>
    </source>
</evidence>
<feature type="region of interest" description="Disordered" evidence="1">
    <location>
        <begin position="3977"/>
        <end position="4140"/>
    </location>
</feature>
<feature type="compositionally biased region" description="Basic and acidic residues" evidence="1">
    <location>
        <begin position="3747"/>
        <end position="3756"/>
    </location>
</feature>
<feature type="region of interest" description="Disordered" evidence="1">
    <location>
        <begin position="1928"/>
        <end position="1960"/>
    </location>
</feature>
<feature type="region of interest" description="Disordered" evidence="1">
    <location>
        <begin position="1999"/>
        <end position="2027"/>
    </location>
</feature>
<organism evidence="2">
    <name type="scientific">Timema genevievae</name>
    <name type="common">Walking stick</name>
    <dbReference type="NCBI Taxonomy" id="629358"/>
    <lineage>
        <taxon>Eukaryota</taxon>
        <taxon>Metazoa</taxon>
        <taxon>Ecdysozoa</taxon>
        <taxon>Arthropoda</taxon>
        <taxon>Hexapoda</taxon>
        <taxon>Insecta</taxon>
        <taxon>Pterygota</taxon>
        <taxon>Neoptera</taxon>
        <taxon>Polyneoptera</taxon>
        <taxon>Phasmatodea</taxon>
        <taxon>Timematodea</taxon>
        <taxon>Timematoidea</taxon>
        <taxon>Timematidae</taxon>
        <taxon>Timema</taxon>
    </lineage>
</organism>
<feature type="region of interest" description="Disordered" evidence="1">
    <location>
        <begin position="1769"/>
        <end position="1833"/>
    </location>
</feature>
<feature type="compositionally biased region" description="Polar residues" evidence="1">
    <location>
        <begin position="1928"/>
        <end position="1941"/>
    </location>
</feature>
<feature type="region of interest" description="Disordered" evidence="1">
    <location>
        <begin position="2558"/>
        <end position="2619"/>
    </location>
</feature>
<feature type="compositionally biased region" description="Acidic residues" evidence="1">
    <location>
        <begin position="3405"/>
        <end position="3414"/>
    </location>
</feature>
<evidence type="ECO:0000313" key="2">
    <source>
        <dbReference type="EMBL" id="CAD7589499.1"/>
    </source>
</evidence>
<proteinExistence type="predicted"/>
<sequence length="5129" mass="569975">MFNDEGLEDFDLISNVQTGPSTKNLNRNTPDDCQSNITYKSFGDTNDLGAARQIEVDCAGGNKTLSESDLTSEKDANDVWWKKVNRGMKSLPYEMNEFHIVEQVLSSVLQDDISDSDQIEEPIITKHGISNLEKLSVDTNTEEIPSSIGDEADVFDLNDGNITGEQEGRTIKAEIKLLVKTSDLGKEAIEIHSVPILCLLPKTFPHLTTLIHGTFRQNFFSPLLTFPLATAPGSLTLTVTAKVGVANLGPSQTLTQLHTYKFLYSCVYDVTLSASSAPSSGHLDSSREFFRQIMELSSRQESKCPEDGADDALKHVEIFWLNHTQLNKEQGMSEPVIQDIPRETDGIKSGDLLQIKLDSPANKSHTIKFDETTTEVVNTAFYTDKLAKHSLFHEVASDNHKKPETENVFSETSSSSADKQKLNEDLSPVKTDVDALFLKCMTGVSKPMSNLPEDIPLQPSKQNIDIHGEKESISSDLVSQNLEPLFCETNVEVSDEMFDKECDFHHKEEKDKSPVFFETCSPISKTSGVQFAQVSIGYYKDDIDPKDIEKHKIETERGSKSEAQIVDLPFKEMYADSQLATHNLSYPRENVPIESIICQPCDIKTKEETMLSNKTSPKLEAELTAENVEGQQIVGDVLGKLSTKMQSQIIETSSDFQNNLEEITGPNQSTSDTASTQNVKPFALTKDIVDTEFRTHPSIVEGILENPLLSCNDAQAASELLLDDNKQKENYFPEFLLMRSTSKQSIDTNLILPKEFLNDETSTVETILPQSFQSEPDFEPQIDKTISSMLTKTKSPKTDIKDSEFPELLPLKSVAQRQIKDLEQATADIAQKSLLITHAALSSKLEADETTEGTNLAECPEQLQKNIAGIDVSSGQVDDCDTYVFGKIQEALPNTTLNQENVCIHKTPQIQCDIEEWKDDFVGIDKEPSIPMLEKKEITNVLSENKVDLDKPQTESVSQIEKEKQTIIVREVEDVDSKIDEKSILEQETYDVLEGVDKIKKEMGPAIKHMGSETEAIAYKTVFPEEDHIFVQDEKGDVSKILSASSKEFSHPPTIQIVTPKADDVILKKSKITLQDLKYDIADILKEIEKETMVEERETKSDVLPVVTTPTTQRRGLIGSQSLRLTRDNRPTPLDVSHIQSDEEDNEDYIVTEPGDNISRKSENSVCRVNSSPDIIGETQRPLSQALLIERATRISEEPELERRRPMFHIESEEDDLSDQITDYYQQIGEHDEMIAQINQGMGLEGVDQLETNSRKLYIDKDNENDHVCMNTREVYATIKDEMEKVPTSLEKTTEELIDSFSDQVKVADTEVKTISKSLDLDDQLKSFFPSKNKASKSLDLEDKIKIPSSDDKKLKRVERRFERMASETLEKESEEGSTAEVDHRREAEFERMVSQLSIEEVTDFQKEYSQLWDEGGMTPSEDWDSRDPDTPSGEIEADSPEQLPKEDVEEVVVMLALTTQDIEGEVVMLALTTQDIEGEAVMLALTTQDIEGEVVMLALTTQDIEREVVMLALTTQDIEREVVMLALTTQDIEREVVMLALITQDIEGEAVMLALTTQDIEREVVMLAITTQDIDGEAVMLALTTQDIEGEAVMLALTTQDIEAEVVMLALTTQDIEREVVMLALTTQDIEREVVMLALTTQDIEREVVMLALTTQEIEGEAVMLALTTQDIEVAVVIHKAEYADGGVMTSNVEHMAVDILEEALAESIILQTSQNLLDMKERNIGIIEWMLSPSLKDDEDRSKVSVKNPSVCSIECRCYSTDVSDTTQQSDSRKWTQGPHIKREPCSVAQSPLESCRLTHDADQRESPVEGSLTKPFLPKPSPRLKPEPRDDFVTPQTSPLETFGPEAPIAVSPLSHIGTVSHSVNVGMSPSETITEHEISKGEIESKPENEVDGDVQSYSDRKKFWEQMTGKSKITSTTSFEQSESVITTKQRTTSLDSTTPPVPRPRSTINTSPALTISALSEVPAKSETEKDSETISFRKSLIHVQLPPVSVSKISATTGSSELSDHEESETEAKYIPSISAGVPTTAPSAVAAITQGEIQSSLTESSDSEAEYIANFEGETLTYVNTGFVPDEEELETPVKIDNKLKEKKDQIERDASIQKESKTETLFKEMKKVSPLVVETSSILEKSSHHAVPIAITRKTLFERSVSLPTEDLIPFDHNGSVRAKKRYFEAQIKKEMVVDQLMTQLEEEASPEHKSIHQTTKELCTIVDQGSNIIHQSHIDMFSHKPDKHIKPSLSEETEIATSKEEVIETKIITVKDIAKGFEETKTWELKETISKSKECKSKDVPKAVEKEPFLESKTEEIKQEHATDLETDTSKGRVNVSFDMEPTVKEVPKILKVKDLARGFEKESSFDGLEKDTKKDYVSESVKTIDSKKPKEIVSGVAEEINMNYKTVICEKLEESDERKAVKDIRCVFESKIQGPTFDLISKIPVADTKKTSLSKTMSTEQPFGLKKFSSKVQPVLLDEATKHDFEQGKSMGSQGEAKEVINLVSGLEESIGQKTIEVTQYKTDSFTKLSDSLEVHVDKSEIEGSEKEKYIDEDMTNIEKKIEEQGIKDETPSEEPIPSITVTLSGIQRTESYTEGESEDTASESDVTPEESRGKAHPLYQPEEHIPDTVWEVPVQEQVETIMDEVVHDIPIEKQVIIEKDEDEYQEKSDEEKPVEEQDEGQDTLIEWPITEEEARVIAEEVIESIEAEVTKRAKLTSEFQLTSSPSIPIAEIAGTQVAELLKKLSGKEELGPHEVHIMESILVRKQREQIKKISRTDTTTSSMEITDEDLRSSGVETDLSPLESHIGKLDIVEDTTLSEDMATELGFEDHETMKDGKSYIDIALEGEEVVEKTLAEVRESLGAAQEELIEEHKKKEEVIQKKESPSEFEFKVLTFENKLDEKIEESHFEDMSAIADYIESDEDGKVITHSTDILSKDQYIKTEETTQLEKEEMGVTYDGIALEKTDTKAKAKEKHDFKFTETKLNDVRQETNIQEGLVSETNTTASFSDEEDSLLKSKVIKTKTITKHGTDTSKLTEDLIKEGTTSEYKICVETKIEGKVDSSLICKKDIKQAEEAKSKLKEKETIIEETDTGEESQRSLSQDESVKSPVEAISSSSSTTTSGKRGDSETVRVIERPDGSETTVVVLRHSRVPKDGESSSSGERSISAGANLRADRRSGADFEAWSSSGESHYHSFEQTSDSGRTYSRPCSSDAEALMAGAGTTGSSEYESALTSQEISSRSGITSQDYHTAVSSLSSRESMRSLDSESSGHLASIEVSSEASETLVPSALELEKDMEGVLGILTMDDDDIGEHRETASRPPTVDTILEDKSVLEPYDTHIPVHIIRGESPPKIPHHRAHSITPSVISNLASTSERDYVTTDFSHVDDGRLSPFEMISESDILDYPGDEIASEDEIDIPEPRDIERTTSTDESADDERPHCMKRSHEMIFQPEPRAIISDSPLSGSPVEFQDEKFGSSVEEGSILSMSYSSTSEVAALRTVIELSRTDSERQDGSGASEQLSMTVSGTSEQLSLEDIDIAGALPVSQAQLVDFGTCTYPPSTSSRELHLSSVTITTSSVDEYGVQSVCTQVTSQSHTPVPDEDEDETVNIDEDVTQNGPTQVDYVPEYDDYEETHKRPMGHRRKESTSSFIPARLQSLASDLSQDTKIISEASIKTEIEGVEDAAESDKYTEPMALTLKEVRSDEKKDIDEAERIEEESYQTEADQGFHRDLREGRVLLDDAPETEEDTEAEIRDLDASRPHSQVSKSDSEGHRPISSGFSDDRPDSELTELLKQCSSDGGKDFEDPIERPLSPEPGDECEIKDDMPEFSSESQVSVKESEIEYSGAFSRSIGYASHVSPIREERIGKQYDEAGNVEIPQSPCDKPISEHEDDMAEAEAAFQMAPYAYPAVPSTLPATILEDPVAEKHELETRERALKEKQKIQEAISPGGFIPDITVTQHMTPLLDKGFHYPDLELEEVARSASQTPASMSSRGSSETETDQGREYILEEEEEEEEMDDYIAEENEQEAVLDEKGTETSHSVEEMSAVEEKTVYETLTKESPKPILEQSSPSESPTSDSFEMLETPEITDDYVVIEEVGKEAEEHDTEGKSLHISKKKREIKKHDPQDDEVLIPSPPAPATRMTDLKYYPEQGAAEEDMAPFPFEDSPPTAAGTKKSVGVRTQDFESGKDESDYEREVEAGKKWIEMQFQGDPSAAAAATGYGYEMEFERAPLEDIKEEEVNDFDQSSKVGSIGSYRESIEFEGLETACIEATKIETRAKEEEALLSEIEEGHESQVSESESCETMSAGGERGGESVDSDDYEKRMFEIDEIIRQAQTNVERFIDTKEKICLAESTESSVLDKTESVGRGDSMEEVARIPELDLDQPFYSQHGIISKTTQSIISKKTKQSWREANDDVMQTSTDSLDLKTTKTSTPQDLLGSTDSLDIKTMTGKAVDMTASADSIDFQTQLTPSGRDDIMTDSIELAADSFIMANSTDSLELAATAYETVETGMTDSIEEESILGQGEGDFHESGSGGHDQSSSSGREGDLSSSGKDDSGEHGRVHPPRSELMLGSTDSLDPTSSTATHATYQYETDSVMSSSFTSGGSNTMISSTDTLDPTGGAGGIDGIDLAAAAARSGVWFEDVNGGGKHFVSEVIEPSEEDEFSHTIRRTVELPPEVRKVSFKGPDAERALREYVERFAPGKDVTESEVVDSEGNVHIKRVVQRRVVIRSEDLGETELTGSDLDEYLRHVAQQNGPGDDKQYSEERTGVLDSDYTHLMTSISGGDQTSFSSPSHSTEVVTHHTYVSRHITHPSSGDVVTTTTQQETVAPYSTVALTLQEEFLANNNKVPLINHLSIHLSSNDTTVLQAVDDSNSLIVGTAINGSKLPFIVRNDTDLLVLLITFASKEDVQMLIPGLHNIQPKSFSSKTLQEVLGDLFALMLFLHAMSGCDTTSFPFKVCKVRSFKKLQTNLELQKHIRVFIASSSSHDNIAVPGEAFISSFYSGKWTHWTRKDSNFMPDMYLSLVPVLEEEYEDIKDQFLHETSVDNSLVTSNTPPQDVTDLQLSGDLVASHREKEKDLQVTSVEETPVRGYYDIILLIRSLPDVFGLGMLTPLSLCVSSLSFCEWKQ</sequence>
<feature type="compositionally biased region" description="Polar residues" evidence="1">
    <location>
        <begin position="3181"/>
        <end position="3206"/>
    </location>
</feature>
<feature type="compositionally biased region" description="Basic and acidic residues" evidence="1">
    <location>
        <begin position="1799"/>
        <end position="1810"/>
    </location>
</feature>
<feature type="compositionally biased region" description="Low complexity" evidence="1">
    <location>
        <begin position="3154"/>
        <end position="3166"/>
    </location>
</feature>
<feature type="region of interest" description="Disordered" evidence="1">
    <location>
        <begin position="3697"/>
        <end position="3834"/>
    </location>
</feature>
<feature type="compositionally biased region" description="Acidic residues" evidence="1">
    <location>
        <begin position="3706"/>
        <end position="3716"/>
    </location>
</feature>
<feature type="compositionally biased region" description="Polar residues" evidence="1">
    <location>
        <begin position="4573"/>
        <end position="4583"/>
    </location>
</feature>
<feature type="compositionally biased region" description="Polar residues" evidence="1">
    <location>
        <begin position="3979"/>
        <end position="3994"/>
    </location>
</feature>
<feature type="region of interest" description="Disordered" evidence="1">
    <location>
        <begin position="4156"/>
        <end position="4192"/>
    </location>
</feature>
<feature type="compositionally biased region" description="Basic and acidic residues" evidence="1">
    <location>
        <begin position="3073"/>
        <end position="3082"/>
    </location>
</feature>
<protein>
    <submittedName>
        <fullName evidence="2">Uncharacterized protein</fullName>
    </submittedName>
</protein>
<feature type="compositionally biased region" description="Basic and acidic residues" evidence="1">
    <location>
        <begin position="3120"/>
        <end position="3135"/>
    </location>
</feature>
<gene>
    <name evidence="2" type="ORF">TGEB3V08_LOCUS3435</name>
</gene>
<feature type="compositionally biased region" description="Polar residues" evidence="1">
    <location>
        <begin position="2575"/>
        <end position="2588"/>
    </location>
</feature>
<feature type="compositionally biased region" description="Basic and acidic residues" evidence="1">
    <location>
        <begin position="4028"/>
        <end position="4059"/>
    </location>
</feature>
<reference evidence="2" key="1">
    <citation type="submission" date="2020-11" db="EMBL/GenBank/DDBJ databases">
        <authorList>
            <person name="Tran Van P."/>
        </authorList>
    </citation>
    <scope>NUCLEOTIDE SEQUENCE</scope>
</reference>
<feature type="compositionally biased region" description="Basic and acidic residues" evidence="1">
    <location>
        <begin position="3796"/>
        <end position="3805"/>
    </location>
</feature>
<accession>A0A7R9JV09</accession>
<feature type="compositionally biased region" description="Acidic residues" evidence="1">
    <location>
        <begin position="2589"/>
        <end position="2604"/>
    </location>
</feature>
<feature type="compositionally biased region" description="Basic and acidic residues" evidence="1">
    <location>
        <begin position="4544"/>
        <end position="4561"/>
    </location>
</feature>
<feature type="compositionally biased region" description="Polar residues" evidence="1">
    <location>
        <begin position="407"/>
        <end position="417"/>
    </location>
</feature>
<feature type="compositionally biased region" description="Low complexity" evidence="1">
    <location>
        <begin position="3824"/>
        <end position="3833"/>
    </location>
</feature>
<feature type="compositionally biased region" description="Low complexity" evidence="1">
    <location>
        <begin position="4066"/>
        <end position="4076"/>
    </location>
</feature>
<feature type="compositionally biased region" description="Basic and acidic residues" evidence="1">
    <location>
        <begin position="4094"/>
        <end position="4108"/>
    </location>
</feature>
<feature type="compositionally biased region" description="Acidic residues" evidence="1">
    <location>
        <begin position="3737"/>
        <end position="3746"/>
    </location>
</feature>
<feature type="region of interest" description="Disordered" evidence="1">
    <location>
        <begin position="3073"/>
        <end position="3279"/>
    </location>
</feature>
<feature type="region of interest" description="Disordered" evidence="1">
    <location>
        <begin position="1414"/>
        <end position="1444"/>
    </location>
</feature>
<feature type="compositionally biased region" description="Basic and acidic residues" evidence="1">
    <location>
        <begin position="4180"/>
        <end position="4192"/>
    </location>
</feature>
<name>A0A7R9JV09_TIMGE</name>
<feature type="region of interest" description="Disordered" evidence="1">
    <location>
        <begin position="3405"/>
        <end position="3436"/>
    </location>
</feature>
<feature type="compositionally biased region" description="Polar residues" evidence="1">
    <location>
        <begin position="3220"/>
        <end position="3249"/>
    </location>
</feature>
<feature type="compositionally biased region" description="Basic and acidic residues" evidence="1">
    <location>
        <begin position="2661"/>
        <end position="2671"/>
    </location>
</feature>
<feature type="region of interest" description="Disordered" evidence="1">
    <location>
        <begin position="4524"/>
        <end position="4583"/>
    </location>
</feature>
<feature type="region of interest" description="Disordered" evidence="1">
    <location>
        <begin position="2653"/>
        <end position="2676"/>
    </location>
</feature>
<dbReference type="EMBL" id="OE840097">
    <property type="protein sequence ID" value="CAD7589499.1"/>
    <property type="molecule type" value="Genomic_DNA"/>
</dbReference>
<feature type="compositionally biased region" description="Acidic residues" evidence="1">
    <location>
        <begin position="4005"/>
        <end position="4027"/>
    </location>
</feature>
<feature type="compositionally biased region" description="Basic and acidic residues" evidence="1">
    <location>
        <begin position="3722"/>
        <end position="3735"/>
    </location>
</feature>
<feature type="compositionally biased region" description="Polar residues" evidence="1">
    <location>
        <begin position="1999"/>
        <end position="2008"/>
    </location>
</feature>
<feature type="compositionally biased region" description="Basic and acidic residues" evidence="1">
    <location>
        <begin position="3415"/>
        <end position="3425"/>
    </location>
</feature>
<feature type="region of interest" description="Disordered" evidence="1">
    <location>
        <begin position="4283"/>
        <end position="4316"/>
    </location>
</feature>
<feature type="region of interest" description="Disordered" evidence="1">
    <location>
        <begin position="397"/>
        <end position="422"/>
    </location>
</feature>